<gene>
    <name evidence="1" type="ORF">B0H16DRAFT_1556191</name>
</gene>
<proteinExistence type="predicted"/>
<evidence type="ECO:0000313" key="1">
    <source>
        <dbReference type="EMBL" id="KAJ7747077.1"/>
    </source>
</evidence>
<protein>
    <submittedName>
        <fullName evidence="1">Uncharacterized protein</fullName>
    </submittedName>
</protein>
<organism evidence="1 2">
    <name type="scientific">Mycena metata</name>
    <dbReference type="NCBI Taxonomy" id="1033252"/>
    <lineage>
        <taxon>Eukaryota</taxon>
        <taxon>Fungi</taxon>
        <taxon>Dikarya</taxon>
        <taxon>Basidiomycota</taxon>
        <taxon>Agaricomycotina</taxon>
        <taxon>Agaricomycetes</taxon>
        <taxon>Agaricomycetidae</taxon>
        <taxon>Agaricales</taxon>
        <taxon>Marasmiineae</taxon>
        <taxon>Mycenaceae</taxon>
        <taxon>Mycena</taxon>
    </lineage>
</organism>
<dbReference type="EMBL" id="JARKIB010000078">
    <property type="protein sequence ID" value="KAJ7747077.1"/>
    <property type="molecule type" value="Genomic_DNA"/>
</dbReference>
<dbReference type="AlphaFoldDB" id="A0AAD7N618"/>
<accession>A0AAD7N618</accession>
<name>A0AAD7N618_9AGAR</name>
<dbReference type="Proteomes" id="UP001215598">
    <property type="component" value="Unassembled WGS sequence"/>
</dbReference>
<evidence type="ECO:0000313" key="2">
    <source>
        <dbReference type="Proteomes" id="UP001215598"/>
    </source>
</evidence>
<reference evidence="1" key="1">
    <citation type="submission" date="2023-03" db="EMBL/GenBank/DDBJ databases">
        <title>Massive genome expansion in bonnet fungi (Mycena s.s.) driven by repeated elements and novel gene families across ecological guilds.</title>
        <authorList>
            <consortium name="Lawrence Berkeley National Laboratory"/>
            <person name="Harder C.B."/>
            <person name="Miyauchi S."/>
            <person name="Viragh M."/>
            <person name="Kuo A."/>
            <person name="Thoen E."/>
            <person name="Andreopoulos B."/>
            <person name="Lu D."/>
            <person name="Skrede I."/>
            <person name="Drula E."/>
            <person name="Henrissat B."/>
            <person name="Morin E."/>
            <person name="Kohler A."/>
            <person name="Barry K."/>
            <person name="LaButti K."/>
            <person name="Morin E."/>
            <person name="Salamov A."/>
            <person name="Lipzen A."/>
            <person name="Mereny Z."/>
            <person name="Hegedus B."/>
            <person name="Baldrian P."/>
            <person name="Stursova M."/>
            <person name="Weitz H."/>
            <person name="Taylor A."/>
            <person name="Grigoriev I.V."/>
            <person name="Nagy L.G."/>
            <person name="Martin F."/>
            <person name="Kauserud H."/>
        </authorList>
    </citation>
    <scope>NUCLEOTIDE SEQUENCE</scope>
    <source>
        <strain evidence="1">CBHHK182m</strain>
    </source>
</reference>
<sequence length="85" mass="9813">MRLQRVKLIVSFFGGNLAPLTNSRLPTVLRATAYYNRPQPNRDRSPVFINYRSIRTGRLDISPVEIMQYLQPAVMAPATCYKNRK</sequence>
<comment type="caution">
    <text evidence="1">The sequence shown here is derived from an EMBL/GenBank/DDBJ whole genome shotgun (WGS) entry which is preliminary data.</text>
</comment>
<keyword evidence="2" id="KW-1185">Reference proteome</keyword>